<keyword evidence="1" id="KW-0472">Membrane</keyword>
<keyword evidence="1" id="KW-1133">Transmembrane helix</keyword>
<reference evidence="2 3" key="1">
    <citation type="submission" date="2021-06" db="EMBL/GenBank/DDBJ databases">
        <title>Caerostris extrusa draft genome.</title>
        <authorList>
            <person name="Kono N."/>
            <person name="Arakawa K."/>
        </authorList>
    </citation>
    <scope>NUCLEOTIDE SEQUENCE [LARGE SCALE GENOMIC DNA]</scope>
</reference>
<accession>A0AAV4QRG0</accession>
<comment type="caution">
    <text evidence="2">The sequence shown here is derived from an EMBL/GenBank/DDBJ whole genome shotgun (WGS) entry which is preliminary data.</text>
</comment>
<sequence>MKWNRRRKVAADGAHWIPFVEKVTWPFILLALFFITHSSATSLGTWIGPVGLFFFLREGRSVLEEDLIIRFLFDGNKRFKQSFTAVMLKTV</sequence>
<organism evidence="2 3">
    <name type="scientific">Caerostris extrusa</name>
    <name type="common">Bark spider</name>
    <name type="synonym">Caerostris bankana</name>
    <dbReference type="NCBI Taxonomy" id="172846"/>
    <lineage>
        <taxon>Eukaryota</taxon>
        <taxon>Metazoa</taxon>
        <taxon>Ecdysozoa</taxon>
        <taxon>Arthropoda</taxon>
        <taxon>Chelicerata</taxon>
        <taxon>Arachnida</taxon>
        <taxon>Araneae</taxon>
        <taxon>Araneomorphae</taxon>
        <taxon>Entelegynae</taxon>
        <taxon>Araneoidea</taxon>
        <taxon>Araneidae</taxon>
        <taxon>Caerostris</taxon>
    </lineage>
</organism>
<dbReference type="Proteomes" id="UP001054945">
    <property type="component" value="Unassembled WGS sequence"/>
</dbReference>
<feature type="transmembrane region" description="Helical" evidence="1">
    <location>
        <begin position="27"/>
        <end position="56"/>
    </location>
</feature>
<keyword evidence="1" id="KW-0812">Transmembrane</keyword>
<dbReference type="AlphaFoldDB" id="A0AAV4QRG0"/>
<proteinExistence type="predicted"/>
<name>A0AAV4QRG0_CAEEX</name>
<keyword evidence="3" id="KW-1185">Reference proteome</keyword>
<evidence type="ECO:0000256" key="1">
    <source>
        <dbReference type="SAM" id="Phobius"/>
    </source>
</evidence>
<gene>
    <name evidence="2" type="primary">WNT5A_0</name>
    <name evidence="2" type="ORF">CEXT_59661</name>
</gene>
<protein>
    <submittedName>
        <fullName evidence="2">Protein Wnt</fullName>
    </submittedName>
</protein>
<dbReference type="EMBL" id="BPLR01006764">
    <property type="protein sequence ID" value="GIY12268.1"/>
    <property type="molecule type" value="Genomic_DNA"/>
</dbReference>
<evidence type="ECO:0000313" key="3">
    <source>
        <dbReference type="Proteomes" id="UP001054945"/>
    </source>
</evidence>
<evidence type="ECO:0000313" key="2">
    <source>
        <dbReference type="EMBL" id="GIY12268.1"/>
    </source>
</evidence>